<dbReference type="GO" id="GO:0016787">
    <property type="term" value="F:hydrolase activity"/>
    <property type="evidence" value="ECO:0007669"/>
    <property type="project" value="UniProtKB-KW"/>
</dbReference>
<keyword evidence="1" id="KW-1133">Transmembrane helix</keyword>
<sequence length="652" mass="74634">MNTETIDTNKTTKKKRVLWADYAKCFGIIAVVTGHAINDVAGKGLDVTYNAIYWWHMPLFFMIGGFFLKKISHDFKGWSYLFGHRIKPLLIAYFLNGAILIILSHFFRQQSWEYTFSYFGRLIYGGSTLDNYLSVFWYMTTYMLAIFMTTLLISYVKKVWLQFAIAIGSFALGVALQDITFFGSADFPWDAQIALLAVFWMLLGYYVFKLFPKINWHHKQLFAFVGTLTFIGLIYLYATDNLDFVLWLKSSNIHNALQAFVIPPILCLVVFIACEGLEHLGNFAPITFIGKNTEIIMFYHRAAFDITTLTVFTDNWYFRIIIGLAAPILLAWLLRKFKNTNFYHRRQQLAEEKKSERVKIALPVTIGLSAVGAVWAFSSYQQQSQTSKNYVMSTTPTIFMHGWSSNLRAEQSFIKVGTEQNIVTEEMIIHVTRDNKLQVQGRLTGNNDNPVILVQFDNNRVGEIRYAQGLRRIVSYLKDKYNIKDFNAVGHSMGAYAWVYYGMHWGADPNLPRLNKMVVLAGPYNGILDKGHANQPKNGALAGLWDDTPHENSLDKNGRPKIIHEEYNTLLARKNNFPINTQVLNIYGDLKDGTSSDGLVTVQSTRALRYLVSDRARSYQEFEVTGEGGQHSRLHINNPVVNDKLTDYLWGK</sequence>
<proteinExistence type="predicted"/>
<dbReference type="InterPro" id="IPR029058">
    <property type="entry name" value="AB_hydrolase_fold"/>
</dbReference>
<reference evidence="3 4" key="1">
    <citation type="submission" date="2016-02" db="EMBL/GenBank/DDBJ databases">
        <title>Complete Genome Sequence of Weissella jogaejeotgali FOL01.</title>
        <authorList>
            <person name="Lee J.-H."/>
            <person name="Ku H.-J."/>
        </authorList>
    </citation>
    <scope>NUCLEOTIDE SEQUENCE [LARGE SCALE GENOMIC DNA]</scope>
    <source>
        <strain evidence="3 4">FOL01</strain>
    </source>
</reference>
<dbReference type="InterPro" id="IPR010315">
    <property type="entry name" value="DUF915_hydro-like"/>
</dbReference>
<feature type="transmembrane region" description="Helical" evidence="1">
    <location>
        <begin position="220"/>
        <end position="238"/>
    </location>
</feature>
<dbReference type="KEGG" id="wjo:FOL01_0864"/>
<feature type="transmembrane region" description="Helical" evidence="1">
    <location>
        <begin position="135"/>
        <end position="156"/>
    </location>
</feature>
<evidence type="ECO:0000256" key="1">
    <source>
        <dbReference type="SAM" id="Phobius"/>
    </source>
</evidence>
<name>A0A1L6RB26_9LACO</name>
<dbReference type="Gene3D" id="3.40.50.1820">
    <property type="entry name" value="alpha/beta hydrolase"/>
    <property type="match status" value="1"/>
</dbReference>
<evidence type="ECO:0000313" key="4">
    <source>
        <dbReference type="Proteomes" id="UP000185473"/>
    </source>
</evidence>
<dbReference type="Pfam" id="PF01757">
    <property type="entry name" value="Acyl_transf_3"/>
    <property type="match status" value="1"/>
</dbReference>
<dbReference type="OrthoDB" id="503948at2"/>
<accession>A0A1L6RB26</accession>
<feature type="transmembrane region" description="Helical" evidence="1">
    <location>
        <begin position="52"/>
        <end position="68"/>
    </location>
</feature>
<evidence type="ECO:0000313" key="3">
    <source>
        <dbReference type="EMBL" id="APS41723.1"/>
    </source>
</evidence>
<dbReference type="InterPro" id="IPR052734">
    <property type="entry name" value="Nod_factor_acetyltransferase"/>
</dbReference>
<organism evidence="3 4">
    <name type="scientific">Weissella jogaejeotgali</name>
    <dbReference type="NCBI Taxonomy" id="1631871"/>
    <lineage>
        <taxon>Bacteria</taxon>
        <taxon>Bacillati</taxon>
        <taxon>Bacillota</taxon>
        <taxon>Bacilli</taxon>
        <taxon>Lactobacillales</taxon>
        <taxon>Lactobacillaceae</taxon>
        <taxon>Weissella</taxon>
    </lineage>
</organism>
<dbReference type="InterPro" id="IPR002656">
    <property type="entry name" value="Acyl_transf_3_dom"/>
</dbReference>
<dbReference type="Proteomes" id="UP000185473">
    <property type="component" value="Chromosome"/>
</dbReference>
<dbReference type="Pfam" id="PF06028">
    <property type="entry name" value="DUF915"/>
    <property type="match status" value="1"/>
</dbReference>
<feature type="transmembrane region" description="Helical" evidence="1">
    <location>
        <begin position="316"/>
        <end position="337"/>
    </location>
</feature>
<dbReference type="PANTHER" id="PTHR37312:SF1">
    <property type="entry name" value="MEMBRANE-BOUND ACYLTRANSFERASE YKRP-RELATED"/>
    <property type="match status" value="1"/>
</dbReference>
<keyword evidence="4" id="KW-1185">Reference proteome</keyword>
<feature type="transmembrane region" description="Helical" evidence="1">
    <location>
        <begin position="358"/>
        <end position="378"/>
    </location>
</feature>
<feature type="domain" description="Acyltransferase 3" evidence="2">
    <location>
        <begin position="18"/>
        <end position="334"/>
    </location>
</feature>
<keyword evidence="1" id="KW-0472">Membrane</keyword>
<protein>
    <submittedName>
        <fullName evidence="3">Cell surface hydrolase (Putative)</fullName>
    </submittedName>
</protein>
<dbReference type="RefSeq" id="WP_083603436.1">
    <property type="nucleotide sequence ID" value="NZ_CP014332.1"/>
</dbReference>
<feature type="transmembrane region" description="Helical" evidence="1">
    <location>
        <begin position="191"/>
        <end position="208"/>
    </location>
</feature>
<gene>
    <name evidence="3" type="ORF">FOL01_0864</name>
</gene>
<evidence type="ECO:0000259" key="2">
    <source>
        <dbReference type="Pfam" id="PF01757"/>
    </source>
</evidence>
<feature type="transmembrane region" description="Helical" evidence="1">
    <location>
        <begin position="89"/>
        <end position="107"/>
    </location>
</feature>
<feature type="transmembrane region" description="Helical" evidence="1">
    <location>
        <begin position="17"/>
        <end position="37"/>
    </location>
</feature>
<keyword evidence="3" id="KW-0378">Hydrolase</keyword>
<dbReference type="STRING" id="1631871.FOL01_0864"/>
<dbReference type="GO" id="GO:0016747">
    <property type="term" value="F:acyltransferase activity, transferring groups other than amino-acyl groups"/>
    <property type="evidence" value="ECO:0007669"/>
    <property type="project" value="InterPro"/>
</dbReference>
<feature type="transmembrane region" description="Helical" evidence="1">
    <location>
        <begin position="163"/>
        <end position="185"/>
    </location>
</feature>
<dbReference type="SUPFAM" id="SSF53474">
    <property type="entry name" value="alpha/beta-Hydrolases"/>
    <property type="match status" value="1"/>
</dbReference>
<keyword evidence="1" id="KW-0812">Transmembrane</keyword>
<dbReference type="EMBL" id="CP014332">
    <property type="protein sequence ID" value="APS41723.1"/>
    <property type="molecule type" value="Genomic_DNA"/>
</dbReference>
<dbReference type="AlphaFoldDB" id="A0A1L6RB26"/>
<dbReference type="PANTHER" id="PTHR37312">
    <property type="entry name" value="MEMBRANE-BOUND ACYLTRANSFERASE YKRP-RELATED"/>
    <property type="match status" value="1"/>
</dbReference>